<dbReference type="Pfam" id="PF06792">
    <property type="entry name" value="UPF0261"/>
    <property type="match status" value="1"/>
</dbReference>
<dbReference type="PIRSF" id="PIRSF033271">
    <property type="entry name" value="UCP033271"/>
    <property type="match status" value="1"/>
</dbReference>
<feature type="domain" description="UPF0261" evidence="1">
    <location>
        <begin position="8"/>
        <end position="182"/>
    </location>
</feature>
<protein>
    <submittedName>
        <fullName evidence="3">Transcriptional regulator</fullName>
    </submittedName>
</protein>
<evidence type="ECO:0000259" key="2">
    <source>
        <dbReference type="Pfam" id="PF23189"/>
    </source>
</evidence>
<keyword evidence="4" id="KW-1185">Reference proteome</keyword>
<dbReference type="Gene3D" id="3.40.50.12030">
    <property type="entry name" value="Uncharacterised protein family UPF0261, NC domain"/>
    <property type="match status" value="1"/>
</dbReference>
<accession>A0A2P5ICB5</accession>
<dbReference type="InterPro" id="IPR044122">
    <property type="entry name" value="UPF0261_N"/>
</dbReference>
<dbReference type="InterPro" id="IPR056778">
    <property type="entry name" value="UPF0261_C"/>
</dbReference>
<feature type="domain" description="UPF0261" evidence="2">
    <location>
        <begin position="197"/>
        <end position="416"/>
    </location>
</feature>
<organism evidence="3 4">
    <name type="scientific">Diaporthe helianthi</name>
    <dbReference type="NCBI Taxonomy" id="158607"/>
    <lineage>
        <taxon>Eukaryota</taxon>
        <taxon>Fungi</taxon>
        <taxon>Dikarya</taxon>
        <taxon>Ascomycota</taxon>
        <taxon>Pezizomycotina</taxon>
        <taxon>Sordariomycetes</taxon>
        <taxon>Sordariomycetidae</taxon>
        <taxon>Diaporthales</taxon>
        <taxon>Diaporthaceae</taxon>
        <taxon>Diaporthe</taxon>
    </lineage>
</organism>
<dbReference type="EMBL" id="MAVT02000069">
    <property type="protein sequence ID" value="POS80118.1"/>
    <property type="molecule type" value="Genomic_DNA"/>
</dbReference>
<name>A0A2P5ICB5_DIAHE</name>
<dbReference type="Proteomes" id="UP000094444">
    <property type="component" value="Unassembled WGS sequence"/>
</dbReference>
<dbReference type="PANTHER" id="PTHR31862:SF1">
    <property type="entry name" value="UPF0261 DOMAIN PROTEIN (AFU_ORTHOLOGUE AFUA_1G10120)"/>
    <property type="match status" value="1"/>
</dbReference>
<dbReference type="AlphaFoldDB" id="A0A2P5ICB5"/>
<gene>
    <name evidence="3" type="ORF">DHEL01_v201490</name>
</gene>
<dbReference type="CDD" id="cd15488">
    <property type="entry name" value="Tm-1-like"/>
    <property type="match status" value="1"/>
</dbReference>
<sequence length="420" mass="44693">MSNTGASPTVLLLGTCDTKLQELLFLKDQIRNQESVEVILLDVGRDNVEHSAISITRDALLTEHGEGKTTAELPRGELIKSMAACASRAVRQLFDEGKVHGIISAGGSGGTSLAAEVMRNVLPIGFPKMIVSTVASGDTGPLVGETDIAMLYSVVDVAGLNQVLRDILGNAGAAIGAAATAYRTRTHDTQETTDKSKKRIGITMFGVTTPGVDAIRKHLESKHDVEIYVFHATGHGGKAMERLVRQGQLDAVLDLTTTEICDLHTGGVMSAGQDRLEAAAEAGIPNIISLGATDMTNFGPKSTVPEKYKDRNLYEHNPTVTLMRSSPGECRQLGEFIVDKLKNHSKRPEMIQVWMPLGGVSIIATPDGPFADEEADQALFSCVRDGLAGSGIKVVEDKRDVNDEGFAHDIADALAGLLGL</sequence>
<dbReference type="InterPro" id="IPR051353">
    <property type="entry name" value="Tobamovirus_resist_UPF0261"/>
</dbReference>
<dbReference type="Pfam" id="PF23189">
    <property type="entry name" value="UPF0261_C"/>
    <property type="match status" value="1"/>
</dbReference>
<evidence type="ECO:0000313" key="4">
    <source>
        <dbReference type="Proteomes" id="UP000094444"/>
    </source>
</evidence>
<evidence type="ECO:0000313" key="3">
    <source>
        <dbReference type="EMBL" id="POS80118.1"/>
    </source>
</evidence>
<evidence type="ECO:0000259" key="1">
    <source>
        <dbReference type="Pfam" id="PF06792"/>
    </source>
</evidence>
<reference evidence="3" key="1">
    <citation type="submission" date="2017-09" db="EMBL/GenBank/DDBJ databases">
        <title>Polyketide synthases of a Diaporthe helianthi virulent isolate.</title>
        <authorList>
            <person name="Baroncelli R."/>
        </authorList>
    </citation>
    <scope>NUCLEOTIDE SEQUENCE [LARGE SCALE GENOMIC DNA]</scope>
    <source>
        <strain evidence="3">7/96</strain>
    </source>
</reference>
<proteinExistence type="predicted"/>
<dbReference type="PANTHER" id="PTHR31862">
    <property type="entry name" value="UPF0261 DOMAIN PROTEIN (AFU_ORTHOLOGUE AFUA_1G10120)"/>
    <property type="match status" value="1"/>
</dbReference>
<dbReference type="OrthoDB" id="10264588at2759"/>
<comment type="caution">
    <text evidence="3">The sequence shown here is derived from an EMBL/GenBank/DDBJ whole genome shotgun (WGS) entry which is preliminary data.</text>
</comment>
<dbReference type="Gene3D" id="3.40.50.12020">
    <property type="entry name" value="Uncharacterised protein family UPF0261, NN domain"/>
    <property type="match status" value="1"/>
</dbReference>
<dbReference type="NCBIfam" id="NF002674">
    <property type="entry name" value="PRK02399.1-2"/>
    <property type="match status" value="1"/>
</dbReference>
<dbReference type="InParanoid" id="A0A2P5ICB5"/>
<dbReference type="STRING" id="158607.A0A2P5ICB5"/>
<dbReference type="InterPro" id="IPR008322">
    <property type="entry name" value="UPF0261"/>
</dbReference>